<dbReference type="InterPro" id="IPR042201">
    <property type="entry name" value="FH2_Formin_sf"/>
</dbReference>
<evidence type="ECO:0000259" key="6">
    <source>
        <dbReference type="PROSITE" id="PS51444"/>
    </source>
</evidence>
<evidence type="ECO:0000256" key="2">
    <source>
        <dbReference type="RuleBase" id="RU361260"/>
    </source>
</evidence>
<evidence type="ECO:0000256" key="1">
    <source>
        <dbReference type="ARBA" id="ARBA00025793"/>
    </source>
</evidence>
<feature type="compositionally biased region" description="Basic and acidic residues" evidence="3">
    <location>
        <begin position="205"/>
        <end position="215"/>
    </location>
</feature>
<name>B9RPP0_RICCO</name>
<dbReference type="InterPro" id="IPR015425">
    <property type="entry name" value="FH2_Formin"/>
</dbReference>
<feature type="region of interest" description="Disordered" evidence="3">
    <location>
        <begin position="300"/>
        <end position="431"/>
    </location>
</feature>
<evidence type="ECO:0000256" key="5">
    <source>
        <dbReference type="SAM" id="SignalP"/>
    </source>
</evidence>
<keyword evidence="5" id="KW-0732">Signal</keyword>
<feature type="region of interest" description="Disordered" evidence="3">
    <location>
        <begin position="205"/>
        <end position="240"/>
    </location>
</feature>
<keyword evidence="8" id="KW-1185">Reference proteome</keyword>
<feature type="transmembrane region" description="Helical" evidence="4">
    <location>
        <begin position="251"/>
        <end position="276"/>
    </location>
</feature>
<dbReference type="InterPro" id="IPR027643">
    <property type="entry name" value="Formin-like_plant"/>
</dbReference>
<keyword evidence="4" id="KW-0812">Transmembrane</keyword>
<dbReference type="Proteomes" id="UP000008311">
    <property type="component" value="Unassembled WGS sequence"/>
</dbReference>
<dbReference type="SUPFAM" id="SSF101447">
    <property type="entry name" value="Formin homology 2 domain (FH2 domain)"/>
    <property type="match status" value="1"/>
</dbReference>
<organism evidence="7 8">
    <name type="scientific">Ricinus communis</name>
    <name type="common">Castor bean</name>
    <dbReference type="NCBI Taxonomy" id="3988"/>
    <lineage>
        <taxon>Eukaryota</taxon>
        <taxon>Viridiplantae</taxon>
        <taxon>Streptophyta</taxon>
        <taxon>Embryophyta</taxon>
        <taxon>Tracheophyta</taxon>
        <taxon>Spermatophyta</taxon>
        <taxon>Magnoliopsida</taxon>
        <taxon>eudicotyledons</taxon>
        <taxon>Gunneridae</taxon>
        <taxon>Pentapetalae</taxon>
        <taxon>rosids</taxon>
        <taxon>fabids</taxon>
        <taxon>Malpighiales</taxon>
        <taxon>Euphorbiaceae</taxon>
        <taxon>Acalyphoideae</taxon>
        <taxon>Acalypheae</taxon>
        <taxon>Ricinus</taxon>
    </lineage>
</organism>
<dbReference type="Gene3D" id="1.20.58.2220">
    <property type="entry name" value="Formin, FH2 domain"/>
    <property type="match status" value="1"/>
</dbReference>
<feature type="region of interest" description="Disordered" evidence="3">
    <location>
        <begin position="837"/>
        <end position="892"/>
    </location>
</feature>
<dbReference type="AlphaFoldDB" id="B9RPP0"/>
<evidence type="ECO:0000256" key="4">
    <source>
        <dbReference type="SAM" id="Phobius"/>
    </source>
</evidence>
<feature type="compositionally biased region" description="Low complexity" evidence="3">
    <location>
        <begin position="300"/>
        <end position="332"/>
    </location>
</feature>
<evidence type="ECO:0000313" key="8">
    <source>
        <dbReference type="Proteomes" id="UP000008311"/>
    </source>
</evidence>
<dbReference type="GO" id="GO:0045010">
    <property type="term" value="P:actin nucleation"/>
    <property type="evidence" value="ECO:0007669"/>
    <property type="project" value="InterPro"/>
</dbReference>
<dbReference type="eggNOG" id="KOG1922">
    <property type="taxonomic scope" value="Eukaryota"/>
</dbReference>
<evidence type="ECO:0000256" key="3">
    <source>
        <dbReference type="SAM" id="MobiDB-lite"/>
    </source>
</evidence>
<dbReference type="GO" id="GO:0030036">
    <property type="term" value="P:actin cytoskeleton organization"/>
    <property type="evidence" value="ECO:0000318"/>
    <property type="project" value="GO_Central"/>
</dbReference>
<dbReference type="PANTHER" id="PTHR23213:SF392">
    <property type="entry name" value="FORMIN-LIKE PROTEIN 3"/>
    <property type="match status" value="1"/>
</dbReference>
<comment type="similarity">
    <text evidence="1">Belongs to the formin-like family. Class-I subfamily.</text>
</comment>
<keyword evidence="4" id="KW-1133">Transmembrane helix</keyword>
<sequence>MELRKAAYWLMILLCTLATERIQGMRKGEMLFENCSPQIIKQILSGCLEQGQLPSNLANDEELAWIHCSKELTDKKDCFIGFDFCLLQHISTKSKSICIHEVISVLPSHLKQEFLNCLRKEILYSGSSVQGASPFDRFIKCFQWPLHWSSSPRRYLIGDSHPHIKPVPSPSLASKRAAATPEYDPALASFLSLIPPTHPLFQKKLGEHQQQHTDKSPPVPSSHANHKHSPPKSHAHKLKKPHTRYGIRNEVFIAVVATAIATFCFVAALFCCWLYFRGRNNRIGSRDRQRDDRPLLHLSDFSTSSSQNSSGFGNSIYKDFSSSSGKTMSLKSNMSMKNGNHGPLLVEAPSSNGEVFPPLKLPPGRPAPPPPQPPAPPPPPAPRPPPPPKAARPPPAPPPKAKAKPSPPVPHRRGLSDSAKTDDDSESGSTKAKLKPFFWDKVMASPDHSMVWHEISSGSFQFNEEMIESLFGYNATANGKNDRRRDSAEPSFQYIQIIDTRKAQNLSILLRALNVTTEEVLDALREGTELPAELLQTLLKMAPTSEEELKLRLFTGDISQLGPAERFLKILVELPFAFKRMESLLFMSSLQEELSTLKESLATLEVASDKLRNSRLFLKLLEAVLKTGNRMNDGTYRGGAQAFKLDTLLKLSDVKGTDGKTTLLHFVVQEIIRSEGIRAVRAARTSQSHCSVKSDDSIDDTSQEAVEHYRNLGLKMISGLSTELEDVRKAAAIDADILSSSVSKLTQSMIRAKAFLDSDLKSLEQDSKFYQALASFVDRADSEVSWISEEEKRIMTLVQSTADYFHGNAGKNEGLRLFTVVRDFLIMVDKACKDVRDDRAARPKKTSKKEAPESSASLDNRQNSDNRRQQLFPAIAGRRIDYSSSDDESPSP</sequence>
<dbReference type="STRING" id="3988.B9RPP0"/>
<dbReference type="PROSITE" id="PS51444">
    <property type="entry name" value="FH2"/>
    <property type="match status" value="1"/>
</dbReference>
<accession>B9RPP0</accession>
<keyword evidence="4" id="KW-0472">Membrane</keyword>
<evidence type="ECO:0000313" key="7">
    <source>
        <dbReference type="EMBL" id="EEF46656.1"/>
    </source>
</evidence>
<dbReference type="Pfam" id="PF02181">
    <property type="entry name" value="FH2"/>
    <property type="match status" value="1"/>
</dbReference>
<dbReference type="PANTHER" id="PTHR23213">
    <property type="entry name" value="FORMIN-RELATED"/>
    <property type="match status" value="1"/>
</dbReference>
<dbReference type="EMBL" id="EQ973796">
    <property type="protein sequence ID" value="EEF46656.1"/>
    <property type="molecule type" value="Genomic_DNA"/>
</dbReference>
<feature type="compositionally biased region" description="Pro residues" evidence="3">
    <location>
        <begin position="359"/>
        <end position="409"/>
    </location>
</feature>
<dbReference type="GO" id="GO:0005856">
    <property type="term" value="C:cytoskeleton"/>
    <property type="evidence" value="ECO:0000318"/>
    <property type="project" value="GO_Central"/>
</dbReference>
<feature type="compositionally biased region" description="Basic residues" evidence="3">
    <location>
        <begin position="224"/>
        <end position="240"/>
    </location>
</feature>
<dbReference type="GO" id="GO:0051015">
    <property type="term" value="F:actin filament binding"/>
    <property type="evidence" value="ECO:0000318"/>
    <property type="project" value="GO_Central"/>
</dbReference>
<protein>
    <recommendedName>
        <fullName evidence="2">Formin-like protein</fullName>
    </recommendedName>
</protein>
<gene>
    <name evidence="7" type="ORF">RCOM_1547900</name>
</gene>
<reference evidence="8" key="1">
    <citation type="journal article" date="2010" name="Nat. Biotechnol.">
        <title>Draft genome sequence of the oilseed species Ricinus communis.</title>
        <authorList>
            <person name="Chan A.P."/>
            <person name="Crabtree J."/>
            <person name="Zhao Q."/>
            <person name="Lorenzi H."/>
            <person name="Orvis J."/>
            <person name="Puiu D."/>
            <person name="Melake-Berhan A."/>
            <person name="Jones K.M."/>
            <person name="Redman J."/>
            <person name="Chen G."/>
            <person name="Cahoon E.B."/>
            <person name="Gedil M."/>
            <person name="Stanke M."/>
            <person name="Haas B.J."/>
            <person name="Wortman J.R."/>
            <person name="Fraser-Liggett C.M."/>
            <person name="Ravel J."/>
            <person name="Rabinowicz P.D."/>
        </authorList>
    </citation>
    <scope>NUCLEOTIDE SEQUENCE [LARGE SCALE GENOMIC DNA]</scope>
    <source>
        <strain evidence="8">cv. Hale</strain>
    </source>
</reference>
<feature type="chain" id="PRO_5002888621" description="Formin-like protein" evidence="5">
    <location>
        <begin position="19"/>
        <end position="892"/>
    </location>
</feature>
<dbReference type="SMART" id="SM00498">
    <property type="entry name" value="FH2"/>
    <property type="match status" value="1"/>
</dbReference>
<proteinExistence type="inferred from homology"/>
<feature type="signal peptide" evidence="5">
    <location>
        <begin position="1"/>
        <end position="18"/>
    </location>
</feature>
<dbReference type="InParanoid" id="B9RPP0"/>
<feature type="domain" description="FH2" evidence="6">
    <location>
        <begin position="424"/>
        <end position="854"/>
    </location>
</feature>